<dbReference type="Pfam" id="PF03720">
    <property type="entry name" value="UDPG_MGDP_dh_C"/>
    <property type="match status" value="1"/>
</dbReference>
<dbReference type="InterPro" id="IPR036291">
    <property type="entry name" value="NAD(P)-bd_dom_sf"/>
</dbReference>
<dbReference type="Pfam" id="PF03721">
    <property type="entry name" value="UDPG_MGDP_dh_N"/>
    <property type="match status" value="1"/>
</dbReference>
<gene>
    <name evidence="5" type="primary">vipA</name>
    <name evidence="5" type="ORF">CARN2_4307</name>
</gene>
<dbReference type="InterPro" id="IPR028359">
    <property type="entry name" value="UDP_ManNAc/GlcNAc_DH"/>
</dbReference>
<proteinExistence type="inferred from homology"/>
<organism evidence="5">
    <name type="scientific">mine drainage metagenome</name>
    <dbReference type="NCBI Taxonomy" id="410659"/>
    <lineage>
        <taxon>unclassified sequences</taxon>
        <taxon>metagenomes</taxon>
        <taxon>ecological metagenomes</taxon>
    </lineage>
</organism>
<dbReference type="SUPFAM" id="SSF52413">
    <property type="entry name" value="UDP-glucose/GDP-mannose dehydrogenase C-terminal domain"/>
    <property type="match status" value="1"/>
</dbReference>
<reference evidence="5" key="1">
    <citation type="submission" date="2009-10" db="EMBL/GenBank/DDBJ databases">
        <title>Diversity of trophic interactions inside an arsenic-rich microbial ecosystem.</title>
        <authorList>
            <person name="Bertin P.N."/>
            <person name="Heinrich-Salmeron A."/>
            <person name="Pelletier E."/>
            <person name="Goulhen-Chollet F."/>
            <person name="Arsene-Ploetze F."/>
            <person name="Gallien S."/>
            <person name="Calteau A."/>
            <person name="Vallenet D."/>
            <person name="Casiot C."/>
            <person name="Chane-Woon-Ming B."/>
            <person name="Giloteaux L."/>
            <person name="Barakat M."/>
            <person name="Bonnefoy V."/>
            <person name="Bruneel O."/>
            <person name="Chandler M."/>
            <person name="Cleiss J."/>
            <person name="Duran R."/>
            <person name="Elbaz-Poulichet F."/>
            <person name="Fonknechten N."/>
            <person name="Lauga B."/>
            <person name="Mornico D."/>
            <person name="Ortet P."/>
            <person name="Schaeffer C."/>
            <person name="Siguier P."/>
            <person name="Alexander Thil Smith A."/>
            <person name="Van Dorsselaer A."/>
            <person name="Weissenbach J."/>
            <person name="Medigue C."/>
            <person name="Le Paslier D."/>
        </authorList>
    </citation>
    <scope>NUCLEOTIDE SEQUENCE</scope>
</reference>
<dbReference type="GO" id="GO:0051287">
    <property type="term" value="F:NAD binding"/>
    <property type="evidence" value="ECO:0007669"/>
    <property type="project" value="InterPro"/>
</dbReference>
<dbReference type="PANTHER" id="PTHR43491">
    <property type="entry name" value="UDP-N-ACETYL-D-MANNOSAMINE DEHYDROGENASE"/>
    <property type="match status" value="1"/>
</dbReference>
<evidence type="ECO:0000256" key="1">
    <source>
        <dbReference type="ARBA" id="ARBA00006601"/>
    </source>
</evidence>
<evidence type="ECO:0000256" key="2">
    <source>
        <dbReference type="ARBA" id="ARBA00023002"/>
    </source>
</evidence>
<keyword evidence="2 5" id="KW-0560">Oxidoreductase</keyword>
<keyword evidence="3" id="KW-0520">NAD</keyword>
<evidence type="ECO:0000256" key="3">
    <source>
        <dbReference type="ARBA" id="ARBA00023027"/>
    </source>
</evidence>
<comment type="caution">
    <text evidence="5">The sequence shown here is derived from an EMBL/GenBank/DDBJ whole genome shotgun (WGS) entry which is preliminary data.</text>
</comment>
<comment type="similarity">
    <text evidence="1">Belongs to the UDP-glucose/GDP-mannose dehydrogenase family.</text>
</comment>
<evidence type="ECO:0000313" key="5">
    <source>
        <dbReference type="EMBL" id="CBH98856.1"/>
    </source>
</evidence>
<feature type="domain" description="UDP-glucose/GDP-mannose dehydrogenase C-terminal" evidence="4">
    <location>
        <begin position="305"/>
        <end position="405"/>
    </location>
</feature>
<dbReference type="PANTHER" id="PTHR43491:SF2">
    <property type="entry name" value="UDP-N-ACETYL-D-MANNOSAMINE DEHYDROGENASE"/>
    <property type="match status" value="1"/>
</dbReference>
<dbReference type="InterPro" id="IPR014027">
    <property type="entry name" value="UDP-Glc/GDP-Man_DH_C"/>
</dbReference>
<dbReference type="EC" id="1.1.1.-" evidence="5"/>
<dbReference type="SMART" id="SM00984">
    <property type="entry name" value="UDPG_MGDP_dh_C"/>
    <property type="match status" value="1"/>
</dbReference>
<evidence type="ECO:0000259" key="4">
    <source>
        <dbReference type="SMART" id="SM00984"/>
    </source>
</evidence>
<dbReference type="NCBIfam" id="TIGR03026">
    <property type="entry name" value="NDP-sugDHase"/>
    <property type="match status" value="1"/>
</dbReference>
<dbReference type="EMBL" id="CABM01000063">
    <property type="protein sequence ID" value="CBH98856.1"/>
    <property type="molecule type" value="Genomic_DNA"/>
</dbReference>
<dbReference type="AlphaFoldDB" id="E6PV68"/>
<protein>
    <submittedName>
        <fullName evidence="5">Putative Vi polysaccharide biosynthesis protein UDP-glucose 6-dehydrogenase</fullName>
        <ecNumber evidence="5">1.1.1.-</ecNumber>
    </submittedName>
</protein>
<accession>E6PV68</accession>
<dbReference type="SUPFAM" id="SSF51735">
    <property type="entry name" value="NAD(P)-binding Rossmann-fold domains"/>
    <property type="match status" value="1"/>
</dbReference>
<dbReference type="Gene3D" id="3.40.50.720">
    <property type="entry name" value="NAD(P)-binding Rossmann-like Domain"/>
    <property type="match status" value="2"/>
</dbReference>
<dbReference type="InterPro" id="IPR014026">
    <property type="entry name" value="UDP-Glc/GDP-Man_DH_dimer"/>
</dbReference>
<dbReference type="InterPro" id="IPR008927">
    <property type="entry name" value="6-PGluconate_DH-like_C_sf"/>
</dbReference>
<dbReference type="InterPro" id="IPR036220">
    <property type="entry name" value="UDP-Glc/GDP-Man_DH_C_sf"/>
</dbReference>
<sequence>MGYVGLPLAVEFGKKHRTIGFDLSQGKIDAYLKCVDPTGEVATSELQAAKLLEPTSDATRLREADFIVVAVPTPVDAAHNPDFSPLVSASRSVGRHLKPGAIVVFESTVYPGATEDVCVPIIERESGLRWKTDFFVGYSPERINPGDREHTLTRIVKVVSGDTPETLEKVAAMYGSIITAGVYKASSIKVAEAAKVIENTQRDLNIALMNELSLIFHRIGIDTTEVLQAAGTKWNFLPFRPGLVGGHCIGVDPYYLTHKADTLGYHPQVILAGRRINDSMGTYIAEQTVKQMSQAGYPIRGAKVIVLGLTFKENCADLRNSKVIDVIHELRSYGVEVCVHDPIATPAEAKHEYGVDLLAWEQLPRAAAIVAAVAHEPYRQKPMQDFLGKLEPRGVFMDVKAVFDAAQLRSHGVQVWRL</sequence>
<dbReference type="InterPro" id="IPR001732">
    <property type="entry name" value="UDP-Glc/GDP-Man_DH_N"/>
</dbReference>
<dbReference type="Pfam" id="PF00984">
    <property type="entry name" value="UDPG_MGDP_dh"/>
    <property type="match status" value="1"/>
</dbReference>
<dbReference type="SUPFAM" id="SSF48179">
    <property type="entry name" value="6-phosphogluconate dehydrogenase C-terminal domain-like"/>
    <property type="match status" value="1"/>
</dbReference>
<dbReference type="InterPro" id="IPR017476">
    <property type="entry name" value="UDP-Glc/GDP-Man"/>
</dbReference>
<dbReference type="GO" id="GO:0016628">
    <property type="term" value="F:oxidoreductase activity, acting on the CH-CH group of donors, NAD or NADP as acceptor"/>
    <property type="evidence" value="ECO:0007669"/>
    <property type="project" value="InterPro"/>
</dbReference>
<dbReference type="PIRSF" id="PIRSF500136">
    <property type="entry name" value="UDP_ManNAc_DH"/>
    <property type="match status" value="1"/>
</dbReference>
<name>E6PV68_9ZZZZ</name>
<dbReference type="GO" id="GO:0000271">
    <property type="term" value="P:polysaccharide biosynthetic process"/>
    <property type="evidence" value="ECO:0007669"/>
    <property type="project" value="InterPro"/>
</dbReference>
<dbReference type="PIRSF" id="PIRSF000124">
    <property type="entry name" value="UDPglc_GDPman_dh"/>
    <property type="match status" value="1"/>
</dbReference>
<dbReference type="GO" id="GO:0016616">
    <property type="term" value="F:oxidoreductase activity, acting on the CH-OH group of donors, NAD or NADP as acceptor"/>
    <property type="evidence" value="ECO:0007669"/>
    <property type="project" value="InterPro"/>
</dbReference>